<feature type="transmembrane region" description="Helical" evidence="1">
    <location>
        <begin position="370"/>
        <end position="395"/>
    </location>
</feature>
<dbReference type="Gene3D" id="3.30.450.20">
    <property type="entry name" value="PAS domain"/>
    <property type="match status" value="1"/>
</dbReference>
<feature type="domain" description="PAC" evidence="3">
    <location>
        <begin position="474"/>
        <end position="526"/>
    </location>
</feature>
<protein>
    <submittedName>
        <fullName evidence="6">Diguanylate cyclase</fullName>
    </submittedName>
</protein>
<dbReference type="CDD" id="cd01948">
    <property type="entry name" value="EAL"/>
    <property type="match status" value="1"/>
</dbReference>
<dbReference type="Proteomes" id="UP000602745">
    <property type="component" value="Unassembled WGS sequence"/>
</dbReference>
<reference evidence="6" key="2">
    <citation type="submission" date="2020-09" db="EMBL/GenBank/DDBJ databases">
        <authorList>
            <person name="Sun Q."/>
            <person name="Sedlacek I."/>
        </authorList>
    </citation>
    <scope>NUCLEOTIDE SEQUENCE</scope>
    <source>
        <strain evidence="6">CCM 7684</strain>
    </source>
</reference>
<dbReference type="InterPro" id="IPR011622">
    <property type="entry name" value="7TMR_DISM_rcpt_extracell_dom2"/>
</dbReference>
<keyword evidence="2" id="KW-0732">Signal</keyword>
<dbReference type="PROSITE" id="PS50113">
    <property type="entry name" value="PAC"/>
    <property type="match status" value="1"/>
</dbReference>
<feature type="transmembrane region" description="Helical" evidence="1">
    <location>
        <begin position="338"/>
        <end position="358"/>
    </location>
</feature>
<dbReference type="SUPFAM" id="SSF141868">
    <property type="entry name" value="EAL domain-like"/>
    <property type="match status" value="1"/>
</dbReference>
<dbReference type="InterPro" id="IPR013655">
    <property type="entry name" value="PAS_fold_3"/>
</dbReference>
<feature type="domain" description="GGDEF" evidence="5">
    <location>
        <begin position="559"/>
        <end position="693"/>
    </location>
</feature>
<dbReference type="PROSITE" id="PS50887">
    <property type="entry name" value="GGDEF"/>
    <property type="match status" value="1"/>
</dbReference>
<dbReference type="PROSITE" id="PS50883">
    <property type="entry name" value="EAL"/>
    <property type="match status" value="1"/>
</dbReference>
<dbReference type="SMART" id="SM00086">
    <property type="entry name" value="PAC"/>
    <property type="match status" value="1"/>
</dbReference>
<evidence type="ECO:0000313" key="7">
    <source>
        <dbReference type="Proteomes" id="UP000602745"/>
    </source>
</evidence>
<dbReference type="InterPro" id="IPR001633">
    <property type="entry name" value="EAL_dom"/>
</dbReference>
<dbReference type="PROSITE" id="PS51257">
    <property type="entry name" value="PROKAR_LIPOPROTEIN"/>
    <property type="match status" value="1"/>
</dbReference>
<dbReference type="InterPro" id="IPR035919">
    <property type="entry name" value="EAL_sf"/>
</dbReference>
<evidence type="ECO:0000256" key="2">
    <source>
        <dbReference type="SAM" id="SignalP"/>
    </source>
</evidence>
<dbReference type="Pfam" id="PF08447">
    <property type="entry name" value="PAS_3"/>
    <property type="match status" value="1"/>
</dbReference>
<keyword evidence="1" id="KW-0472">Membrane</keyword>
<proteinExistence type="predicted"/>
<keyword evidence="1" id="KW-1133">Transmembrane helix</keyword>
<dbReference type="SMART" id="SM00052">
    <property type="entry name" value="EAL"/>
    <property type="match status" value="1"/>
</dbReference>
<reference evidence="6" key="1">
    <citation type="journal article" date="2014" name="Int. J. Syst. Evol. Microbiol.">
        <title>Complete genome sequence of Corynebacterium casei LMG S-19264T (=DSM 44701T), isolated from a smear-ripened cheese.</title>
        <authorList>
            <consortium name="US DOE Joint Genome Institute (JGI-PGF)"/>
            <person name="Walter F."/>
            <person name="Albersmeier A."/>
            <person name="Kalinowski J."/>
            <person name="Ruckert C."/>
        </authorList>
    </citation>
    <scope>NUCLEOTIDE SEQUENCE</scope>
    <source>
        <strain evidence="6">CCM 7684</strain>
    </source>
</reference>
<feature type="domain" description="EAL" evidence="4">
    <location>
        <begin position="702"/>
        <end position="957"/>
    </location>
</feature>
<organism evidence="6 7">
    <name type="scientific">Agaricicola taiwanensis</name>
    <dbReference type="NCBI Taxonomy" id="591372"/>
    <lineage>
        <taxon>Bacteria</taxon>
        <taxon>Pseudomonadati</taxon>
        <taxon>Pseudomonadota</taxon>
        <taxon>Alphaproteobacteria</taxon>
        <taxon>Rhodobacterales</taxon>
        <taxon>Paracoccaceae</taxon>
        <taxon>Agaricicola</taxon>
    </lineage>
</organism>
<dbReference type="Gene3D" id="3.30.70.270">
    <property type="match status" value="1"/>
</dbReference>
<dbReference type="InterPro" id="IPR029787">
    <property type="entry name" value="Nucleotide_cyclase"/>
</dbReference>
<dbReference type="InterPro" id="IPR001610">
    <property type="entry name" value="PAC"/>
</dbReference>
<dbReference type="SUPFAM" id="SSF55073">
    <property type="entry name" value="Nucleotide cyclase"/>
    <property type="match status" value="1"/>
</dbReference>
<gene>
    <name evidence="6" type="ORF">GCM10007276_10170</name>
</gene>
<dbReference type="InterPro" id="IPR000014">
    <property type="entry name" value="PAS"/>
</dbReference>
<feature type="signal peptide" evidence="2">
    <location>
        <begin position="1"/>
        <end position="26"/>
    </location>
</feature>
<dbReference type="NCBIfam" id="TIGR00254">
    <property type="entry name" value="GGDEF"/>
    <property type="match status" value="1"/>
</dbReference>
<evidence type="ECO:0000259" key="4">
    <source>
        <dbReference type="PROSITE" id="PS50883"/>
    </source>
</evidence>
<name>A0A8J2YFT9_9RHOB</name>
<evidence type="ECO:0000259" key="3">
    <source>
        <dbReference type="PROSITE" id="PS50113"/>
    </source>
</evidence>
<dbReference type="PANTHER" id="PTHR44757">
    <property type="entry name" value="DIGUANYLATE CYCLASE DGCP"/>
    <property type="match status" value="1"/>
</dbReference>
<dbReference type="CDD" id="cd01949">
    <property type="entry name" value="GGDEF"/>
    <property type="match status" value="1"/>
</dbReference>
<dbReference type="PANTHER" id="PTHR44757:SF2">
    <property type="entry name" value="BIOFILM ARCHITECTURE MAINTENANCE PROTEIN MBAA"/>
    <property type="match status" value="1"/>
</dbReference>
<dbReference type="Gene3D" id="3.20.20.450">
    <property type="entry name" value="EAL domain"/>
    <property type="match status" value="1"/>
</dbReference>
<accession>A0A8J2YFT9</accession>
<keyword evidence="1" id="KW-0812">Transmembrane</keyword>
<dbReference type="InterPro" id="IPR035965">
    <property type="entry name" value="PAS-like_dom_sf"/>
</dbReference>
<dbReference type="Pfam" id="PF00990">
    <property type="entry name" value="GGDEF"/>
    <property type="match status" value="1"/>
</dbReference>
<feature type="transmembrane region" description="Helical" evidence="1">
    <location>
        <begin position="185"/>
        <end position="206"/>
    </location>
</feature>
<dbReference type="Pfam" id="PF07696">
    <property type="entry name" value="7TMR-DISMED2"/>
    <property type="match status" value="1"/>
</dbReference>
<comment type="caution">
    <text evidence="6">The sequence shown here is derived from an EMBL/GenBank/DDBJ whole genome shotgun (WGS) entry which is preliminary data.</text>
</comment>
<dbReference type="InterPro" id="IPR043128">
    <property type="entry name" value="Rev_trsase/Diguanyl_cyclase"/>
</dbReference>
<dbReference type="SMART" id="SM00267">
    <property type="entry name" value="GGDEF"/>
    <property type="match status" value="1"/>
</dbReference>
<feature type="transmembrane region" description="Helical" evidence="1">
    <location>
        <begin position="246"/>
        <end position="270"/>
    </location>
</feature>
<feature type="transmembrane region" description="Helical" evidence="1">
    <location>
        <begin position="303"/>
        <end position="326"/>
    </location>
</feature>
<dbReference type="NCBIfam" id="TIGR00229">
    <property type="entry name" value="sensory_box"/>
    <property type="match status" value="1"/>
</dbReference>
<keyword evidence="7" id="KW-1185">Reference proteome</keyword>
<dbReference type="InterPro" id="IPR052155">
    <property type="entry name" value="Biofilm_reg_signaling"/>
</dbReference>
<dbReference type="InterPro" id="IPR000160">
    <property type="entry name" value="GGDEF_dom"/>
</dbReference>
<evidence type="ECO:0000256" key="1">
    <source>
        <dbReference type="SAM" id="Phobius"/>
    </source>
</evidence>
<feature type="transmembrane region" description="Helical" evidence="1">
    <location>
        <begin position="213"/>
        <end position="234"/>
    </location>
</feature>
<evidence type="ECO:0000259" key="5">
    <source>
        <dbReference type="PROSITE" id="PS50887"/>
    </source>
</evidence>
<sequence length="975" mass="106663">MRNLRAALPVLLVVLILACAGSPASALTAVLVPQDVPAIDLTRVAERYDTATDRVQVSTAPGADGIVRRIEVRSRTPGSDSNWLVLALTNNSDEQIDRLLVAPHYRLVGSGVIWPDLGSERIAAVTASQGFRPEREASRDADIFRVTLDPGSTVTFVLELAGNSLPQLYLWQPDAYKDSVNNLTLYKGIVLGIAGLLALILTIVVVVKGSLMFPAAAALAWAVLLWLSIDFGFWHKILDLRAATDGIYRAGAEALLAATLIVFLVGYLNLNRWHVRFVHIAAAWFIGMLALVGIALFDPEIAAGIARISLAAVAVLGFGVVVWLALHGFDRAVMLIPTWLFMVAWVAAGGLAVSGILANDVVAPALVGGIVLIVLLIGFTVMQHAFAGAGLAAGLGSDLERRALAITGSGDVVWDWDVSADRISISPEFEHTLGMKPGSLQTAAAAWLDILHPFDRDRFRAALDSVVAERRGRLSETFRFRAQDGHYHWMLLRARPVVAIHGEVTRCVGTLLDVTESRTAEERLLHNAVHDNLTGLPNRELFLDRISGALAFARKDGDLRPTVLIIDIDGYKRVNEAVGLTVGDTILLTIIRRLGRHLKQVDTLARISGDQFGILLLSENKPDRITDLADQLVKAIRTPISFGGRDIVLTASIGLALTEPKTTINRDDLVRNAEVAMMHAKRLGGDHIEIFKPTMRTARTDHLLVEGELRRALERDEIQLVYQPVVRLEDRTIAGFEALLRWNHSRYGRRPPAEFISIAEETGLIVDFGQFALERAARQLSLWQRRLPVDPPLFMTVNVSAKQFVRQDLVQDVKSVISRALVAHNSLKLEITESVVMENPEHAERILEKLRDLGVGLALDDFGTGHSSLAYLQRFPFDTLKIDKSFVRPQARGQRSALLRSIIQMGKDLELDIVAEGAETDSDAVELFHLGCPYAQGYAFGEPMNVEQAERLLGIATETSAVSSASKIVFGALRA</sequence>
<dbReference type="EMBL" id="BMCP01000001">
    <property type="protein sequence ID" value="GGE34700.1"/>
    <property type="molecule type" value="Genomic_DNA"/>
</dbReference>
<dbReference type="AlphaFoldDB" id="A0A8J2YFT9"/>
<feature type="chain" id="PRO_5035216008" evidence="2">
    <location>
        <begin position="27"/>
        <end position="975"/>
    </location>
</feature>
<dbReference type="RefSeq" id="WP_188408582.1">
    <property type="nucleotide sequence ID" value="NZ_BMCP01000001.1"/>
</dbReference>
<feature type="transmembrane region" description="Helical" evidence="1">
    <location>
        <begin position="277"/>
        <end position="297"/>
    </location>
</feature>
<dbReference type="CDD" id="cd00130">
    <property type="entry name" value="PAS"/>
    <property type="match status" value="1"/>
</dbReference>
<dbReference type="InterPro" id="IPR000700">
    <property type="entry name" value="PAS-assoc_C"/>
</dbReference>
<dbReference type="SUPFAM" id="SSF55785">
    <property type="entry name" value="PYP-like sensor domain (PAS domain)"/>
    <property type="match status" value="1"/>
</dbReference>
<evidence type="ECO:0000313" key="6">
    <source>
        <dbReference type="EMBL" id="GGE34700.1"/>
    </source>
</evidence>
<dbReference type="Pfam" id="PF00563">
    <property type="entry name" value="EAL"/>
    <property type="match status" value="1"/>
</dbReference>